<keyword evidence="2" id="KW-0175">Coiled coil</keyword>
<evidence type="ECO:0000313" key="4">
    <source>
        <dbReference type="Proteomes" id="UP000704176"/>
    </source>
</evidence>
<dbReference type="EMBL" id="JAIRBM010000006">
    <property type="protein sequence ID" value="MBZ6076639.1"/>
    <property type="molecule type" value="Genomic_DNA"/>
</dbReference>
<accession>A0ABS7VM78</accession>
<dbReference type="Gene3D" id="1.20.5.300">
    <property type="match status" value="1"/>
</dbReference>
<dbReference type="RefSeq" id="WP_224312958.1">
    <property type="nucleotide sequence ID" value="NZ_JAIRBM010000006.1"/>
</dbReference>
<evidence type="ECO:0000313" key="3">
    <source>
        <dbReference type="EMBL" id="MBZ6076639.1"/>
    </source>
</evidence>
<organism evidence="3 4">
    <name type="scientific">Microvirga puerhi</name>
    <dbReference type="NCBI Taxonomy" id="2876078"/>
    <lineage>
        <taxon>Bacteria</taxon>
        <taxon>Pseudomonadati</taxon>
        <taxon>Pseudomonadota</taxon>
        <taxon>Alphaproteobacteria</taxon>
        <taxon>Hyphomicrobiales</taxon>
        <taxon>Methylobacteriaceae</taxon>
        <taxon>Microvirga</taxon>
    </lineage>
</organism>
<evidence type="ECO:0000256" key="1">
    <source>
        <dbReference type="HAMAP-Rule" id="MF_00715"/>
    </source>
</evidence>
<feature type="coiled-coil region" evidence="2">
    <location>
        <begin position="11"/>
        <end position="59"/>
    </location>
</feature>
<reference evidence="3 4" key="1">
    <citation type="submission" date="2021-09" db="EMBL/GenBank/DDBJ databases">
        <title>The complete genome sequence of a new microorganism.</title>
        <authorList>
            <person name="Zi Z."/>
        </authorList>
    </citation>
    <scope>NUCLEOTIDE SEQUENCE [LARGE SCALE GENOMIC DNA]</scope>
    <source>
        <strain evidence="3 4">WGZ8</strain>
    </source>
</reference>
<dbReference type="PANTHER" id="PTHR36508">
    <property type="entry name" value="PROTEIN SLYX"/>
    <property type="match status" value="1"/>
</dbReference>
<dbReference type="InterPro" id="IPR007236">
    <property type="entry name" value="SlyX"/>
</dbReference>
<comment type="similarity">
    <text evidence="1">Belongs to the SlyX family.</text>
</comment>
<proteinExistence type="inferred from homology"/>
<dbReference type="PANTHER" id="PTHR36508:SF1">
    <property type="entry name" value="PROTEIN SLYX"/>
    <property type="match status" value="1"/>
</dbReference>
<keyword evidence="4" id="KW-1185">Reference proteome</keyword>
<protein>
    <recommendedName>
        <fullName evidence="1">Protein SlyX homolog</fullName>
    </recommendedName>
</protein>
<name>A0ABS7VM78_9HYPH</name>
<gene>
    <name evidence="1" type="primary">slyX</name>
    <name evidence="3" type="ORF">K9B37_10170</name>
</gene>
<dbReference type="Pfam" id="PF04102">
    <property type="entry name" value="SlyX"/>
    <property type="match status" value="1"/>
</dbReference>
<sequence>MSDFENPQARIDALEMRVAHQDQIIEDLNKAVVEQWKQIDSLTRQFAILVDRVREAEEQVGGAPRTEPPPPHY</sequence>
<evidence type="ECO:0000256" key="2">
    <source>
        <dbReference type="SAM" id="Coils"/>
    </source>
</evidence>
<dbReference type="Proteomes" id="UP000704176">
    <property type="component" value="Unassembled WGS sequence"/>
</dbReference>
<dbReference type="HAMAP" id="MF_00715">
    <property type="entry name" value="SlyX"/>
    <property type="match status" value="1"/>
</dbReference>
<comment type="caution">
    <text evidence="3">The sequence shown here is derived from an EMBL/GenBank/DDBJ whole genome shotgun (WGS) entry which is preliminary data.</text>
</comment>